<keyword evidence="4" id="KW-1185">Reference proteome</keyword>
<evidence type="ECO:0000256" key="1">
    <source>
        <dbReference type="SAM" id="SignalP"/>
    </source>
</evidence>
<dbReference type="PATRIC" id="fig|1309411.5.peg.815"/>
<dbReference type="RefSeq" id="WP_046842914.1">
    <property type="nucleotide sequence ID" value="NZ_BMHJ01000001.1"/>
</dbReference>
<evidence type="ECO:0000313" key="2">
    <source>
        <dbReference type="EMBL" id="AKH16339.1"/>
    </source>
</evidence>
<gene>
    <name evidence="3" type="ORF">J2Y00_000330</name>
    <name evidence="2" type="ORF">SY84_03945</name>
</gene>
<feature type="signal peptide" evidence="1">
    <location>
        <begin position="1"/>
        <end position="19"/>
    </location>
</feature>
<reference evidence="2 4" key="1">
    <citation type="submission" date="2015-01" db="EMBL/GenBank/DDBJ databases">
        <title>Deinococcus soli/N5/whole genome sequencing.</title>
        <authorList>
            <person name="Kim M.K."/>
            <person name="Srinivasan S."/>
            <person name="Lee J.-J."/>
        </authorList>
    </citation>
    <scope>NUCLEOTIDE SEQUENCE [LARGE SCALE GENOMIC DNA]</scope>
    <source>
        <strain evidence="2 4">N5</strain>
    </source>
</reference>
<proteinExistence type="predicted"/>
<evidence type="ECO:0000313" key="3">
    <source>
        <dbReference type="EMBL" id="MDR6216781.1"/>
    </source>
</evidence>
<accession>A0A0F7JLY2</accession>
<dbReference type="Proteomes" id="UP001185331">
    <property type="component" value="Unassembled WGS sequence"/>
</dbReference>
<name>A0A0F7JLY2_9DEIO</name>
<dbReference type="Proteomes" id="UP000034024">
    <property type="component" value="Chromosome"/>
</dbReference>
<evidence type="ECO:0008006" key="5">
    <source>
        <dbReference type="Google" id="ProtNLM"/>
    </source>
</evidence>
<sequence>MHRLIRPLLPLLVCGAAHASPAWVVPVTKLYPVPNQTSAPVRTLNARTALNLNRCYALWCDVQFGATRGWVLRAAVNTAGDCRRLVPLGLKDLRRTEAAYHTNRDPNRDGVACDALDRPLLGR</sequence>
<protein>
    <recommendedName>
        <fullName evidence="5">Excalibur calcium-binding domain-containing protein</fullName>
    </recommendedName>
</protein>
<dbReference type="KEGG" id="dch:SY84_03945"/>
<dbReference type="EMBL" id="CP011389">
    <property type="protein sequence ID" value="AKH16339.1"/>
    <property type="molecule type" value="Genomic_DNA"/>
</dbReference>
<feature type="chain" id="PRO_5002517078" description="Excalibur calcium-binding domain-containing protein" evidence="1">
    <location>
        <begin position="20"/>
        <end position="123"/>
    </location>
</feature>
<dbReference type="AlphaFoldDB" id="A0A0F7JLY2"/>
<organism evidence="2 4">
    <name type="scientific">Deinococcus soli</name>
    <name type="common">ex Cha et al. 2016</name>
    <dbReference type="NCBI Taxonomy" id="1309411"/>
    <lineage>
        <taxon>Bacteria</taxon>
        <taxon>Thermotogati</taxon>
        <taxon>Deinococcota</taxon>
        <taxon>Deinococci</taxon>
        <taxon>Deinococcales</taxon>
        <taxon>Deinococcaceae</taxon>
        <taxon>Deinococcus</taxon>
    </lineage>
</organism>
<keyword evidence="1" id="KW-0732">Signal</keyword>
<dbReference type="EMBL" id="JAVDQK010000001">
    <property type="protein sequence ID" value="MDR6216781.1"/>
    <property type="molecule type" value="Genomic_DNA"/>
</dbReference>
<dbReference type="OrthoDB" id="72940at2"/>
<reference evidence="3" key="2">
    <citation type="submission" date="2023-07" db="EMBL/GenBank/DDBJ databases">
        <title>Sorghum-associated microbial communities from plants grown in Nebraska, USA.</title>
        <authorList>
            <person name="Schachtman D."/>
        </authorList>
    </citation>
    <scope>NUCLEOTIDE SEQUENCE</scope>
    <source>
        <strain evidence="3">BE330</strain>
    </source>
</reference>
<evidence type="ECO:0000313" key="4">
    <source>
        <dbReference type="Proteomes" id="UP000034024"/>
    </source>
</evidence>